<keyword evidence="1" id="KW-0175">Coiled coil</keyword>
<sequence length="318" mass="35916">MRRFETLNPETKDLVQCLLPALASSFGVSDPVDIIPQDIRMRAWDCDRRDHIKDETEDDPRNWGVQFLKDLMAISRLKNGDLAAFQADLYAKCALHEPKHPWCRLNDIKELKDEYQHPERKNRVEVEESSESSSTDSYFEELVEPDGLKGTKRRRSGVQEVYEARVMEKRHKNKPRRLRRSESGGFQRHDPAAKKRQSAGGTPSSSRCAASRANRTVLTDEDDDVDIRSARSSQARSVLARPTPTFSLSPGPQGDPLRDVDTSSEPLAVQKLQAELEVAEAELKAARLKYQYIQAKEQAENRGANGNEGAEVATHTFS</sequence>
<evidence type="ECO:0000313" key="4">
    <source>
        <dbReference type="Proteomes" id="UP001056012"/>
    </source>
</evidence>
<gene>
    <name evidence="3" type="ORF">yc1106_02647</name>
</gene>
<proteinExistence type="predicted"/>
<dbReference type="Proteomes" id="UP001056012">
    <property type="component" value="Chromosome 2"/>
</dbReference>
<evidence type="ECO:0000313" key="3">
    <source>
        <dbReference type="EMBL" id="USP75373.1"/>
    </source>
</evidence>
<dbReference type="VEuPathDB" id="FungiDB:yc1106_02647"/>
<name>A0A9Q8Z6T4_CURCL</name>
<dbReference type="EMBL" id="CP089275">
    <property type="protein sequence ID" value="USP75373.1"/>
    <property type="molecule type" value="Genomic_DNA"/>
</dbReference>
<protein>
    <submittedName>
        <fullName evidence="3">Uncharacterized protein</fullName>
    </submittedName>
</protein>
<feature type="coiled-coil region" evidence="1">
    <location>
        <begin position="269"/>
        <end position="298"/>
    </location>
</feature>
<feature type="compositionally biased region" description="Basic residues" evidence="2">
    <location>
        <begin position="168"/>
        <end position="179"/>
    </location>
</feature>
<keyword evidence="4" id="KW-1185">Reference proteome</keyword>
<feature type="compositionally biased region" description="Low complexity" evidence="2">
    <location>
        <begin position="204"/>
        <end position="215"/>
    </location>
</feature>
<dbReference type="AlphaFoldDB" id="A0A9Q8Z6T4"/>
<reference evidence="3" key="1">
    <citation type="submission" date="2021-12" db="EMBL/GenBank/DDBJ databases">
        <title>Curvularia clavata genome.</title>
        <authorList>
            <person name="Cao Y."/>
        </authorList>
    </citation>
    <scope>NUCLEOTIDE SEQUENCE</scope>
    <source>
        <strain evidence="3">Yc1106</strain>
    </source>
</reference>
<organism evidence="3 4">
    <name type="scientific">Curvularia clavata</name>
    <dbReference type="NCBI Taxonomy" id="95742"/>
    <lineage>
        <taxon>Eukaryota</taxon>
        <taxon>Fungi</taxon>
        <taxon>Dikarya</taxon>
        <taxon>Ascomycota</taxon>
        <taxon>Pezizomycotina</taxon>
        <taxon>Dothideomycetes</taxon>
        <taxon>Pleosporomycetidae</taxon>
        <taxon>Pleosporales</taxon>
        <taxon>Pleosporineae</taxon>
        <taxon>Pleosporaceae</taxon>
        <taxon>Curvularia</taxon>
    </lineage>
</organism>
<feature type="compositionally biased region" description="Basic and acidic residues" evidence="2">
    <location>
        <begin position="116"/>
        <end position="126"/>
    </location>
</feature>
<evidence type="ECO:0000256" key="1">
    <source>
        <dbReference type="SAM" id="Coils"/>
    </source>
</evidence>
<accession>A0A9Q8Z6T4</accession>
<feature type="region of interest" description="Disordered" evidence="2">
    <location>
        <begin position="298"/>
        <end position="318"/>
    </location>
</feature>
<dbReference type="OrthoDB" id="3781687at2759"/>
<evidence type="ECO:0000256" key="2">
    <source>
        <dbReference type="SAM" id="MobiDB-lite"/>
    </source>
</evidence>
<feature type="region of interest" description="Disordered" evidence="2">
    <location>
        <begin position="116"/>
        <end position="261"/>
    </location>
</feature>